<evidence type="ECO:0000313" key="9">
    <source>
        <dbReference type="Proteomes" id="UP000233837"/>
    </source>
</evidence>
<name>A0A2I0W446_9ASPA</name>
<dbReference type="GO" id="GO:0012505">
    <property type="term" value="C:endomembrane system"/>
    <property type="evidence" value="ECO:0007669"/>
    <property type="project" value="UniProtKB-SubCell"/>
</dbReference>
<dbReference type="AlphaFoldDB" id="A0A2I0W446"/>
<keyword evidence="3" id="KW-0808">Transferase</keyword>
<reference evidence="8 9" key="2">
    <citation type="journal article" date="2017" name="Nature">
        <title>The Apostasia genome and the evolution of orchids.</title>
        <authorList>
            <person name="Zhang G.Q."/>
            <person name="Liu K.W."/>
            <person name="Li Z."/>
            <person name="Lohaus R."/>
            <person name="Hsiao Y.Y."/>
            <person name="Niu S.C."/>
            <person name="Wang J.Y."/>
            <person name="Lin Y.C."/>
            <person name="Xu Q."/>
            <person name="Chen L.J."/>
            <person name="Yoshida K."/>
            <person name="Fujiwara S."/>
            <person name="Wang Z.W."/>
            <person name="Zhang Y.Q."/>
            <person name="Mitsuda N."/>
            <person name="Wang M."/>
            <person name="Liu G.H."/>
            <person name="Pecoraro L."/>
            <person name="Huang H.X."/>
            <person name="Xiao X.J."/>
            <person name="Lin M."/>
            <person name="Wu X.Y."/>
            <person name="Wu W.L."/>
            <person name="Chen Y.Y."/>
            <person name="Chang S.B."/>
            <person name="Sakamoto S."/>
            <person name="Ohme-Takagi M."/>
            <person name="Yagi M."/>
            <person name="Zeng S.J."/>
            <person name="Shen C.Y."/>
            <person name="Yeh C.M."/>
            <person name="Luo Y.B."/>
            <person name="Tsai W.C."/>
            <person name="Van de Peer Y."/>
            <person name="Liu Z.J."/>
        </authorList>
    </citation>
    <scope>NUCLEOTIDE SEQUENCE [LARGE SCALE GENOMIC DNA]</scope>
    <source>
        <tissue evidence="8">The whole plant</tissue>
    </source>
</reference>
<evidence type="ECO:0000313" key="8">
    <source>
        <dbReference type="EMBL" id="PKU70439.1"/>
    </source>
</evidence>
<keyword evidence="5" id="KW-1133">Transmembrane helix</keyword>
<dbReference type="STRING" id="906689.A0A2I0W446"/>
<dbReference type="InterPro" id="IPR005150">
    <property type="entry name" value="Cellulose_synth"/>
</dbReference>
<proteinExistence type="predicted"/>
<keyword evidence="4" id="KW-0812">Transmembrane</keyword>
<evidence type="ECO:0000256" key="6">
    <source>
        <dbReference type="ARBA" id="ARBA00023136"/>
    </source>
</evidence>
<dbReference type="GO" id="GO:0016760">
    <property type="term" value="F:cellulose synthase (UDP-forming) activity"/>
    <property type="evidence" value="ECO:0007669"/>
    <property type="project" value="InterPro"/>
</dbReference>
<accession>A0A2I0W446</accession>
<keyword evidence="2" id="KW-0328">Glycosyltransferase</keyword>
<evidence type="ECO:0000256" key="3">
    <source>
        <dbReference type="ARBA" id="ARBA00022679"/>
    </source>
</evidence>
<dbReference type="Pfam" id="PF03552">
    <property type="entry name" value="Cellulose_synt"/>
    <property type="match status" value="1"/>
</dbReference>
<reference evidence="8 9" key="1">
    <citation type="journal article" date="2016" name="Sci. Rep.">
        <title>The Dendrobium catenatum Lindl. genome sequence provides insights into polysaccharide synthase, floral development and adaptive evolution.</title>
        <authorList>
            <person name="Zhang G.Q."/>
            <person name="Xu Q."/>
            <person name="Bian C."/>
            <person name="Tsai W.C."/>
            <person name="Yeh C.M."/>
            <person name="Liu K.W."/>
            <person name="Yoshida K."/>
            <person name="Zhang L.S."/>
            <person name="Chang S.B."/>
            <person name="Chen F."/>
            <person name="Shi Y."/>
            <person name="Su Y.Y."/>
            <person name="Zhang Y.Q."/>
            <person name="Chen L.J."/>
            <person name="Yin Y."/>
            <person name="Lin M."/>
            <person name="Huang H."/>
            <person name="Deng H."/>
            <person name="Wang Z.W."/>
            <person name="Zhu S.L."/>
            <person name="Zhao X."/>
            <person name="Deng C."/>
            <person name="Niu S.C."/>
            <person name="Huang J."/>
            <person name="Wang M."/>
            <person name="Liu G.H."/>
            <person name="Yang H.J."/>
            <person name="Xiao X.J."/>
            <person name="Hsiao Y.Y."/>
            <person name="Wu W.L."/>
            <person name="Chen Y.Y."/>
            <person name="Mitsuda N."/>
            <person name="Ohme-Takagi M."/>
            <person name="Luo Y.B."/>
            <person name="Van de Peer Y."/>
            <person name="Liu Z.J."/>
        </authorList>
    </citation>
    <scope>NUCLEOTIDE SEQUENCE [LARGE SCALE GENOMIC DNA]</scope>
    <source>
        <tissue evidence="8">The whole plant</tissue>
    </source>
</reference>
<dbReference type="GO" id="GO:0016020">
    <property type="term" value="C:membrane"/>
    <property type="evidence" value="ECO:0007669"/>
    <property type="project" value="InterPro"/>
</dbReference>
<dbReference type="Proteomes" id="UP000233837">
    <property type="component" value="Unassembled WGS sequence"/>
</dbReference>
<comment type="subcellular location">
    <subcellularLocation>
        <location evidence="1">Endomembrane system</location>
    </subcellularLocation>
</comment>
<evidence type="ECO:0000256" key="1">
    <source>
        <dbReference type="ARBA" id="ARBA00004308"/>
    </source>
</evidence>
<gene>
    <name evidence="8" type="primary">CSLD2</name>
    <name evidence="8" type="ORF">MA16_Dca007191</name>
</gene>
<keyword evidence="7" id="KW-0961">Cell wall biogenesis/degradation</keyword>
<organism evidence="8 9">
    <name type="scientific">Dendrobium catenatum</name>
    <dbReference type="NCBI Taxonomy" id="906689"/>
    <lineage>
        <taxon>Eukaryota</taxon>
        <taxon>Viridiplantae</taxon>
        <taxon>Streptophyta</taxon>
        <taxon>Embryophyta</taxon>
        <taxon>Tracheophyta</taxon>
        <taxon>Spermatophyta</taxon>
        <taxon>Magnoliopsida</taxon>
        <taxon>Liliopsida</taxon>
        <taxon>Asparagales</taxon>
        <taxon>Orchidaceae</taxon>
        <taxon>Epidendroideae</taxon>
        <taxon>Malaxideae</taxon>
        <taxon>Dendrobiinae</taxon>
        <taxon>Dendrobium</taxon>
    </lineage>
</organism>
<dbReference type="PANTHER" id="PTHR13301">
    <property type="entry name" value="X-BOX TRANSCRIPTION FACTOR-RELATED"/>
    <property type="match status" value="1"/>
</dbReference>
<sequence>MSNIPFILNLDCDHYIYNSQALREGMCFMKDRGGDRIYCVQFPKRIEGIDPSDRYANHTAIANMFTDIRVSGGIMSDVHLTKNRSVNSSSLSSPADLDVSVNDISIPATTLKIPCSTTARWALVPAMSQNCSFCHHSIPDHQISIMTNKHWQMMITRR</sequence>
<dbReference type="EMBL" id="KZ502938">
    <property type="protein sequence ID" value="PKU70439.1"/>
    <property type="molecule type" value="Genomic_DNA"/>
</dbReference>
<evidence type="ECO:0000256" key="2">
    <source>
        <dbReference type="ARBA" id="ARBA00022676"/>
    </source>
</evidence>
<protein>
    <submittedName>
        <fullName evidence="8">Cellulose synthase-like protein D2</fullName>
    </submittedName>
</protein>
<evidence type="ECO:0000256" key="7">
    <source>
        <dbReference type="ARBA" id="ARBA00023316"/>
    </source>
</evidence>
<keyword evidence="9" id="KW-1185">Reference proteome</keyword>
<evidence type="ECO:0000256" key="5">
    <source>
        <dbReference type="ARBA" id="ARBA00022989"/>
    </source>
</evidence>
<dbReference type="GO" id="GO:0030244">
    <property type="term" value="P:cellulose biosynthetic process"/>
    <property type="evidence" value="ECO:0007669"/>
    <property type="project" value="InterPro"/>
</dbReference>
<dbReference type="GO" id="GO:0071555">
    <property type="term" value="P:cell wall organization"/>
    <property type="evidence" value="ECO:0007669"/>
    <property type="project" value="UniProtKB-KW"/>
</dbReference>
<keyword evidence="6" id="KW-0472">Membrane</keyword>
<evidence type="ECO:0000256" key="4">
    <source>
        <dbReference type="ARBA" id="ARBA00022692"/>
    </source>
</evidence>